<dbReference type="SUPFAM" id="SSF53639">
    <property type="entry name" value="AraD/HMP-PK domain-like"/>
    <property type="match status" value="1"/>
</dbReference>
<dbReference type="Gene3D" id="3.40.225.10">
    <property type="entry name" value="Class II aldolase/adducin N-terminal domain"/>
    <property type="match status" value="1"/>
</dbReference>
<dbReference type="NCBIfam" id="NF005689">
    <property type="entry name" value="PRK07490.1"/>
    <property type="match status" value="1"/>
</dbReference>
<dbReference type="GO" id="GO:0005856">
    <property type="term" value="C:cytoskeleton"/>
    <property type="evidence" value="ECO:0007669"/>
    <property type="project" value="TreeGrafter"/>
</dbReference>
<dbReference type="PANTHER" id="PTHR10672:SF3">
    <property type="entry name" value="PROTEIN HU-LI TAI SHAO"/>
    <property type="match status" value="1"/>
</dbReference>
<dbReference type="Pfam" id="PF00596">
    <property type="entry name" value="Aldolase_II"/>
    <property type="match status" value="1"/>
</dbReference>
<comment type="similarity">
    <text evidence="1">Belongs to the aldolase class II family.</text>
</comment>
<name>A0A7L5C0F6_9RHOB</name>
<sequence length="256" mass="28527">MSSSIARHPSTHNDPHWKLRADLAAAFRWAVRMNWHEGVSNHFSAVVDDDGGKRFLMNRDQIHFSRVSASNLLLLDADDPDVMDGPDAPDPTAWALHGSIHRRVPHARVAIHLHSKYATVLACLQDSRMPAIDQNAAMFHDRVIIDEHYGGLALDEEGERCAALFTDPKKKVMVMGNHGVMVIGDTVADALNRTYFFERAAENLITAYMTQRPLRVLSDEIAAKTAAEVESYPGQAARHLAEIKLILDKTEPDYAT</sequence>
<feature type="domain" description="Class II aldolase/adducin N-terminal" evidence="2">
    <location>
        <begin position="21"/>
        <end position="205"/>
    </location>
</feature>
<dbReference type="AlphaFoldDB" id="A0A7L5C0F6"/>
<dbReference type="InterPro" id="IPR036409">
    <property type="entry name" value="Aldolase_II/adducin_N_sf"/>
</dbReference>
<evidence type="ECO:0000313" key="4">
    <source>
        <dbReference type="Proteomes" id="UP000503336"/>
    </source>
</evidence>
<dbReference type="GO" id="GO:0051015">
    <property type="term" value="F:actin filament binding"/>
    <property type="evidence" value="ECO:0007669"/>
    <property type="project" value="TreeGrafter"/>
</dbReference>
<dbReference type="RefSeq" id="WP_165099209.1">
    <property type="nucleotide sequence ID" value="NZ_CP049056.1"/>
</dbReference>
<keyword evidence="4" id="KW-1185">Reference proteome</keyword>
<evidence type="ECO:0000313" key="3">
    <source>
        <dbReference type="EMBL" id="QIE56237.1"/>
    </source>
</evidence>
<dbReference type="InterPro" id="IPR001303">
    <property type="entry name" value="Aldolase_II/adducin_N"/>
</dbReference>
<dbReference type="InterPro" id="IPR051017">
    <property type="entry name" value="Aldolase-II_Adducin_sf"/>
</dbReference>
<reference evidence="3 4" key="1">
    <citation type="submission" date="2020-02" db="EMBL/GenBank/DDBJ databases">
        <title>complete genome sequence of Rhodobacteraceae bacterium.</title>
        <authorList>
            <person name="Park J."/>
            <person name="Kim Y.-S."/>
            <person name="Kim K.-H."/>
        </authorList>
    </citation>
    <scope>NUCLEOTIDE SEQUENCE [LARGE SCALE GENOMIC DNA]</scope>
    <source>
        <strain evidence="3 4">RR4-56</strain>
    </source>
</reference>
<protein>
    <recommendedName>
        <fullName evidence="2">Class II aldolase/adducin N-terminal domain-containing protein</fullName>
    </recommendedName>
</protein>
<dbReference type="EMBL" id="CP049056">
    <property type="protein sequence ID" value="QIE56237.1"/>
    <property type="molecule type" value="Genomic_DNA"/>
</dbReference>
<evidence type="ECO:0000259" key="2">
    <source>
        <dbReference type="SMART" id="SM01007"/>
    </source>
</evidence>
<dbReference type="Proteomes" id="UP000503336">
    <property type="component" value="Chromosome"/>
</dbReference>
<proteinExistence type="inferred from homology"/>
<organism evidence="3 4">
    <name type="scientific">Pikeienuella piscinae</name>
    <dbReference type="NCBI Taxonomy" id="2748098"/>
    <lineage>
        <taxon>Bacteria</taxon>
        <taxon>Pseudomonadati</taxon>
        <taxon>Pseudomonadota</taxon>
        <taxon>Alphaproteobacteria</taxon>
        <taxon>Rhodobacterales</taxon>
        <taxon>Paracoccaceae</taxon>
        <taxon>Pikeienuella</taxon>
    </lineage>
</organism>
<dbReference type="SMART" id="SM01007">
    <property type="entry name" value="Aldolase_II"/>
    <property type="match status" value="1"/>
</dbReference>
<gene>
    <name evidence="3" type="ORF">G5B40_12670</name>
</gene>
<dbReference type="PANTHER" id="PTHR10672">
    <property type="entry name" value="ADDUCIN"/>
    <property type="match status" value="1"/>
</dbReference>
<accession>A0A7L5C0F6</accession>
<evidence type="ECO:0000256" key="1">
    <source>
        <dbReference type="ARBA" id="ARBA00037961"/>
    </source>
</evidence>
<dbReference type="KEGG" id="hdh:G5B40_12670"/>